<keyword evidence="5" id="KW-0418">Kinase</keyword>
<keyword evidence="11" id="KW-1185">Reference proteome</keyword>
<name>A0ABT1YTA8_9BACL</name>
<feature type="transmembrane region" description="Helical" evidence="8">
    <location>
        <begin position="195"/>
        <end position="224"/>
    </location>
</feature>
<evidence type="ECO:0000259" key="9">
    <source>
        <dbReference type="PROSITE" id="PS50109"/>
    </source>
</evidence>
<dbReference type="InterPro" id="IPR011712">
    <property type="entry name" value="Sig_transdc_His_kin_sub3_dim/P"/>
</dbReference>
<protein>
    <recommendedName>
        <fullName evidence="2">histidine kinase</fullName>
        <ecNumber evidence="2">2.7.13.3</ecNumber>
    </recommendedName>
</protein>
<dbReference type="SUPFAM" id="SSF55874">
    <property type="entry name" value="ATPase domain of HSP90 chaperone/DNA topoisomerase II/histidine kinase"/>
    <property type="match status" value="1"/>
</dbReference>
<keyword evidence="6 10" id="KW-0067">ATP-binding</keyword>
<evidence type="ECO:0000256" key="8">
    <source>
        <dbReference type="SAM" id="Phobius"/>
    </source>
</evidence>
<dbReference type="InterPro" id="IPR036890">
    <property type="entry name" value="HATPase_C_sf"/>
</dbReference>
<organism evidence="10 11">
    <name type="scientific">Paenibacillus radicis</name>
    <name type="common">ex Xue et al. 2023</name>
    <dbReference type="NCBI Taxonomy" id="2972489"/>
    <lineage>
        <taxon>Bacteria</taxon>
        <taxon>Bacillati</taxon>
        <taxon>Bacillota</taxon>
        <taxon>Bacilli</taxon>
        <taxon>Bacillales</taxon>
        <taxon>Paenibacillaceae</taxon>
        <taxon>Paenibacillus</taxon>
    </lineage>
</organism>
<evidence type="ECO:0000256" key="1">
    <source>
        <dbReference type="ARBA" id="ARBA00000085"/>
    </source>
</evidence>
<dbReference type="InterPro" id="IPR005467">
    <property type="entry name" value="His_kinase_dom"/>
</dbReference>
<feature type="transmembrane region" description="Helical" evidence="8">
    <location>
        <begin position="301"/>
        <end position="324"/>
    </location>
</feature>
<dbReference type="GO" id="GO:0005524">
    <property type="term" value="F:ATP binding"/>
    <property type="evidence" value="ECO:0007669"/>
    <property type="project" value="UniProtKB-KW"/>
</dbReference>
<dbReference type="Gene3D" id="3.30.565.10">
    <property type="entry name" value="Histidine kinase-like ATPase, C-terminal domain"/>
    <property type="match status" value="1"/>
</dbReference>
<keyword evidence="7" id="KW-0902">Two-component regulatory system</keyword>
<dbReference type="EC" id="2.7.13.3" evidence="2"/>
<keyword evidence="8" id="KW-0472">Membrane</keyword>
<keyword evidence="4" id="KW-0547">Nucleotide-binding</keyword>
<dbReference type="Pfam" id="PF07730">
    <property type="entry name" value="HisKA_3"/>
    <property type="match status" value="1"/>
</dbReference>
<feature type="transmembrane region" description="Helical" evidence="8">
    <location>
        <begin position="236"/>
        <end position="257"/>
    </location>
</feature>
<sequence>MIKDENNQYIIRKLDTDSASLNLNLQVGDIIKEVDGQDPGDYITVKKWRAIEQAERIVVSRNGEQIEVLTKKISSTASTGFFPVLGEILCLIFASMIYLKVRNSLSGRFLSLVFLNIGFIFASLGASVRGDSLGKLFINVLMMTLPILFLYFLVVFLKERGSIQPPKRFLNYLYGIVLIVLLPHVTYLIPPWTYYYYQFATNLVISVFLIGLFATFSFLTFYYFKYRKERSNLSAIIKTVWWSLNISFFPFACFSFIPRLFLGYEWVNPYYSSWFVLFFPISFAYLIISKQLYDIDIVLRRVVFTILLSIVPSIAIAALNLVIFQSETSVTHILLSFIFSVVIISSVLYSYEYLTTKLQKIMFPRKYHLQNALKNIATKLRSISSFRELKDIILVDMVNTLEVFGAAIVFKYNDSVETVITGDIQSDEVERMAASGAWDHPSYSCIEINRHEEYSSYLIITRKRTNTLLGQEELQWLNLIISYLAVSLENLHLIGKLNVRLQHLASQMPNEQVAQDFMWFRKLMFELQETERRRIATDLHDTTLQDLFFLKKRFAAILNSYPFQAEELEKMSGIIDYVEIINTNLRQSCFELNPHLLHEIGLIQTVTKVVEQEGALLPFHLEFSAQGAEMIEFWDMETKRHVFRIIQELLNNAKKHSEASKVSIRITKEADSFRLLYEDDGIGFTPKSEVEKQIGASGMGMEQMKSRVLHLNGHLEVAANRGTGMTVWITLPLRRVLTA</sequence>
<dbReference type="PANTHER" id="PTHR24421">
    <property type="entry name" value="NITRATE/NITRITE SENSOR PROTEIN NARX-RELATED"/>
    <property type="match status" value="1"/>
</dbReference>
<proteinExistence type="predicted"/>
<dbReference type="InterPro" id="IPR036034">
    <property type="entry name" value="PDZ_sf"/>
</dbReference>
<dbReference type="Proteomes" id="UP001300012">
    <property type="component" value="Unassembled WGS sequence"/>
</dbReference>
<feature type="transmembrane region" description="Helical" evidence="8">
    <location>
        <begin position="330"/>
        <end position="351"/>
    </location>
</feature>
<dbReference type="SMART" id="SM00387">
    <property type="entry name" value="HATPase_c"/>
    <property type="match status" value="1"/>
</dbReference>
<feature type="transmembrane region" description="Helical" evidence="8">
    <location>
        <begin position="269"/>
        <end position="289"/>
    </location>
</feature>
<dbReference type="SUPFAM" id="SSF50156">
    <property type="entry name" value="PDZ domain-like"/>
    <property type="match status" value="1"/>
</dbReference>
<evidence type="ECO:0000256" key="3">
    <source>
        <dbReference type="ARBA" id="ARBA00022679"/>
    </source>
</evidence>
<keyword evidence="3" id="KW-0808">Transferase</keyword>
<evidence type="ECO:0000313" key="10">
    <source>
        <dbReference type="EMBL" id="MCR8636422.1"/>
    </source>
</evidence>
<evidence type="ECO:0000256" key="6">
    <source>
        <dbReference type="ARBA" id="ARBA00022840"/>
    </source>
</evidence>
<evidence type="ECO:0000256" key="7">
    <source>
        <dbReference type="ARBA" id="ARBA00023012"/>
    </source>
</evidence>
<reference evidence="10 11" key="1">
    <citation type="submission" date="2022-08" db="EMBL/GenBank/DDBJ databases">
        <title>Paenibacillus endoradicis sp. nov., Paenibacillus radicibacter sp. nov and Paenibacillus pararadicis sp. nov., three cold-adapted plant growth-promoting bacteria isolated from root of Larix gmelinii in Great Khingan.</title>
        <authorList>
            <person name="Xue H."/>
        </authorList>
    </citation>
    <scope>NUCLEOTIDE SEQUENCE [LARGE SCALE GENOMIC DNA]</scope>
    <source>
        <strain evidence="10 11">N5-1-1-5</strain>
    </source>
</reference>
<keyword evidence="8" id="KW-1133">Transmembrane helix</keyword>
<comment type="catalytic activity">
    <reaction evidence="1">
        <text>ATP + protein L-histidine = ADP + protein N-phospho-L-histidine.</text>
        <dbReference type="EC" id="2.7.13.3"/>
    </reaction>
</comment>
<evidence type="ECO:0000313" key="11">
    <source>
        <dbReference type="Proteomes" id="UP001300012"/>
    </source>
</evidence>
<feature type="transmembrane region" description="Helical" evidence="8">
    <location>
        <begin position="169"/>
        <end position="189"/>
    </location>
</feature>
<evidence type="ECO:0000256" key="4">
    <source>
        <dbReference type="ARBA" id="ARBA00022741"/>
    </source>
</evidence>
<feature type="transmembrane region" description="Helical" evidence="8">
    <location>
        <begin position="80"/>
        <end position="99"/>
    </location>
</feature>
<dbReference type="PANTHER" id="PTHR24421:SF60">
    <property type="entry name" value="SENSOR HISTIDINE KINASE COMP"/>
    <property type="match status" value="1"/>
</dbReference>
<feature type="transmembrane region" description="Helical" evidence="8">
    <location>
        <begin position="111"/>
        <end position="130"/>
    </location>
</feature>
<evidence type="ECO:0000256" key="5">
    <source>
        <dbReference type="ARBA" id="ARBA00022777"/>
    </source>
</evidence>
<feature type="transmembrane region" description="Helical" evidence="8">
    <location>
        <begin position="136"/>
        <end position="157"/>
    </location>
</feature>
<accession>A0ABT1YTA8</accession>
<dbReference type="InterPro" id="IPR050482">
    <property type="entry name" value="Sensor_HK_TwoCompSys"/>
</dbReference>
<gene>
    <name evidence="10" type="ORF">NV381_35125</name>
</gene>
<dbReference type="RefSeq" id="WP_258217922.1">
    <property type="nucleotide sequence ID" value="NZ_JANQBD010000042.1"/>
</dbReference>
<comment type="caution">
    <text evidence="10">The sequence shown here is derived from an EMBL/GenBank/DDBJ whole genome shotgun (WGS) entry which is preliminary data.</text>
</comment>
<dbReference type="Pfam" id="PF02518">
    <property type="entry name" value="HATPase_c"/>
    <property type="match status" value="1"/>
</dbReference>
<dbReference type="InterPro" id="IPR003594">
    <property type="entry name" value="HATPase_dom"/>
</dbReference>
<dbReference type="CDD" id="cd16917">
    <property type="entry name" value="HATPase_UhpB-NarQ-NarX-like"/>
    <property type="match status" value="1"/>
</dbReference>
<feature type="domain" description="Histidine kinase" evidence="9">
    <location>
        <begin position="644"/>
        <end position="735"/>
    </location>
</feature>
<dbReference type="EMBL" id="JANQBD010000042">
    <property type="protein sequence ID" value="MCR8636422.1"/>
    <property type="molecule type" value="Genomic_DNA"/>
</dbReference>
<evidence type="ECO:0000256" key="2">
    <source>
        <dbReference type="ARBA" id="ARBA00012438"/>
    </source>
</evidence>
<keyword evidence="8" id="KW-0812">Transmembrane</keyword>
<dbReference type="PROSITE" id="PS50109">
    <property type="entry name" value="HIS_KIN"/>
    <property type="match status" value="1"/>
</dbReference>